<reference evidence="3" key="1">
    <citation type="journal article" date="2014" name="Int. J. Syst. Evol. Microbiol.">
        <title>Complete genome sequence of Corynebacterium casei LMG S-19264T (=DSM 44701T), isolated from a smear-ripened cheese.</title>
        <authorList>
            <consortium name="US DOE Joint Genome Institute (JGI-PGF)"/>
            <person name="Walter F."/>
            <person name="Albersmeier A."/>
            <person name="Kalinowski J."/>
            <person name="Ruckert C."/>
        </authorList>
    </citation>
    <scope>NUCLEOTIDE SEQUENCE</scope>
    <source>
        <strain evidence="3">CGMCC 1.12408</strain>
    </source>
</reference>
<proteinExistence type="predicted"/>
<dbReference type="AlphaFoldDB" id="A0A916W4U7"/>
<dbReference type="NCBIfam" id="TIGR01891">
    <property type="entry name" value="amidohydrolases"/>
    <property type="match status" value="1"/>
</dbReference>
<evidence type="ECO:0000313" key="3">
    <source>
        <dbReference type="EMBL" id="GGA65669.1"/>
    </source>
</evidence>
<dbReference type="Pfam" id="PF07687">
    <property type="entry name" value="M20_dimer"/>
    <property type="match status" value="1"/>
</dbReference>
<feature type="binding site" evidence="1">
    <location>
        <position position="343"/>
    </location>
    <ligand>
        <name>Mn(2+)</name>
        <dbReference type="ChEBI" id="CHEBI:29035"/>
        <label>2</label>
    </ligand>
</feature>
<feature type="binding site" evidence="1">
    <location>
        <position position="88"/>
    </location>
    <ligand>
        <name>Mn(2+)</name>
        <dbReference type="ChEBI" id="CHEBI:29035"/>
        <label>2</label>
    </ligand>
</feature>
<dbReference type="InterPro" id="IPR017439">
    <property type="entry name" value="Amidohydrolase"/>
</dbReference>
<protein>
    <submittedName>
        <fullName evidence="3">Amidohydrolase AmhX</fullName>
    </submittedName>
</protein>
<dbReference type="PANTHER" id="PTHR11014">
    <property type="entry name" value="PEPTIDASE M20 FAMILY MEMBER"/>
    <property type="match status" value="1"/>
</dbReference>
<dbReference type="InterPro" id="IPR037484">
    <property type="entry name" value="AmhX-like"/>
</dbReference>
<dbReference type="InterPro" id="IPR002933">
    <property type="entry name" value="Peptidase_M20"/>
</dbReference>
<gene>
    <name evidence="3" type="primary">amhX</name>
    <name evidence="3" type="ORF">GCM10008025_06830</name>
</gene>
<sequence>MISTELKPLLKEVFNYLHAHPEVSWKEYGTTEYIKELLEGKDCHITTFQDTTGLVVDIGSGKPVVAIRADMDALWQEVDGEFKANHSCGHDAHMTIVLGALFSLLEEDKKGKGTYRFIFQPAEEKGDGALTFVDKGVVDDVDFLYGLHLRPIQELSHGQFAPAIKHGASWSLHGTITGDDAHGARPHLNANAIQVGSEFFQHLNNIYLDPMIPHSVKMTSFHAGGESTNIIPGSATFSIDMRAQTNEAMEELYAKVKRIATMLSNYHEVDIQLSIEASVAAAVINEEASALMEEAIIDSIGKDHLVPMLTTTGGDDFHFYTIKKPTLKATMLAVGCDLEPGLHHPDMQFNHDIIEPTVAILVNVLRKTIEKCAD</sequence>
<feature type="binding site" evidence="1">
    <location>
        <position position="124"/>
    </location>
    <ligand>
        <name>Mn(2+)</name>
        <dbReference type="ChEBI" id="CHEBI:29035"/>
        <label>2</label>
    </ligand>
</feature>
<comment type="cofactor">
    <cofactor evidence="1">
        <name>Mn(2+)</name>
        <dbReference type="ChEBI" id="CHEBI:29035"/>
    </cofactor>
    <text evidence="1">The Mn(2+) ion enhances activity.</text>
</comment>
<name>A0A916W4U7_9BACI</name>
<dbReference type="EMBL" id="BMEY01000003">
    <property type="protein sequence ID" value="GGA65669.1"/>
    <property type="molecule type" value="Genomic_DNA"/>
</dbReference>
<keyword evidence="1" id="KW-0464">Manganese</keyword>
<evidence type="ECO:0000313" key="4">
    <source>
        <dbReference type="Proteomes" id="UP000613512"/>
    </source>
</evidence>
<dbReference type="PIRSF" id="PIRSF005962">
    <property type="entry name" value="Pept_M20D_amidohydro"/>
    <property type="match status" value="1"/>
</dbReference>
<feature type="domain" description="Peptidase M20 dimerisation" evidence="2">
    <location>
        <begin position="168"/>
        <end position="260"/>
    </location>
</feature>
<feature type="binding site" evidence="1">
    <location>
        <position position="148"/>
    </location>
    <ligand>
        <name>Mn(2+)</name>
        <dbReference type="ChEBI" id="CHEBI:29035"/>
        <label>2</label>
    </ligand>
</feature>
<dbReference type="Proteomes" id="UP000613512">
    <property type="component" value="Unassembled WGS sequence"/>
</dbReference>
<dbReference type="SUPFAM" id="SSF55031">
    <property type="entry name" value="Bacterial exopeptidase dimerisation domain"/>
    <property type="match status" value="1"/>
</dbReference>
<dbReference type="GO" id="GO:0046872">
    <property type="term" value="F:metal ion binding"/>
    <property type="evidence" value="ECO:0007669"/>
    <property type="project" value="UniProtKB-KW"/>
</dbReference>
<dbReference type="SUPFAM" id="SSF53187">
    <property type="entry name" value="Zn-dependent exopeptidases"/>
    <property type="match status" value="1"/>
</dbReference>
<dbReference type="PANTHER" id="PTHR11014:SF122">
    <property type="entry name" value="AMIDOHYDROLASE AMHX"/>
    <property type="match status" value="1"/>
</dbReference>
<reference evidence="3" key="2">
    <citation type="submission" date="2020-09" db="EMBL/GenBank/DDBJ databases">
        <authorList>
            <person name="Sun Q."/>
            <person name="Zhou Y."/>
        </authorList>
    </citation>
    <scope>NUCLEOTIDE SEQUENCE</scope>
    <source>
        <strain evidence="3">CGMCC 1.12408</strain>
    </source>
</reference>
<evidence type="ECO:0000259" key="2">
    <source>
        <dbReference type="Pfam" id="PF07687"/>
    </source>
</evidence>
<dbReference type="RefSeq" id="WP_188383509.1">
    <property type="nucleotide sequence ID" value="NZ_BMEY01000003.1"/>
</dbReference>
<organism evidence="3 4">
    <name type="scientific">Ornithinibacillus halotolerans</name>
    <dbReference type="NCBI Taxonomy" id="1274357"/>
    <lineage>
        <taxon>Bacteria</taxon>
        <taxon>Bacillati</taxon>
        <taxon>Bacillota</taxon>
        <taxon>Bacilli</taxon>
        <taxon>Bacillales</taxon>
        <taxon>Bacillaceae</taxon>
        <taxon>Ornithinibacillus</taxon>
    </lineage>
</organism>
<comment type="caution">
    <text evidence="3">The sequence shown here is derived from an EMBL/GenBank/DDBJ whole genome shotgun (WGS) entry which is preliminary data.</text>
</comment>
<dbReference type="Gene3D" id="3.40.630.10">
    <property type="entry name" value="Zn peptidases"/>
    <property type="match status" value="1"/>
</dbReference>
<keyword evidence="1" id="KW-0479">Metal-binding</keyword>
<keyword evidence="4" id="KW-1185">Reference proteome</keyword>
<dbReference type="Pfam" id="PF01546">
    <property type="entry name" value="Peptidase_M20"/>
    <property type="match status" value="1"/>
</dbReference>
<evidence type="ECO:0000256" key="1">
    <source>
        <dbReference type="PIRSR" id="PIRSR005962-1"/>
    </source>
</evidence>
<dbReference type="GO" id="GO:0016787">
    <property type="term" value="F:hydrolase activity"/>
    <property type="evidence" value="ECO:0007669"/>
    <property type="project" value="InterPro"/>
</dbReference>
<dbReference type="Gene3D" id="3.30.70.360">
    <property type="match status" value="1"/>
</dbReference>
<dbReference type="InterPro" id="IPR011650">
    <property type="entry name" value="Peptidase_M20_dimer"/>
</dbReference>
<accession>A0A916W4U7</accession>
<dbReference type="InterPro" id="IPR036264">
    <property type="entry name" value="Bact_exopeptidase_dim_dom"/>
</dbReference>
<dbReference type="CDD" id="cd08018">
    <property type="entry name" value="M20_Acy1_amhX-like"/>
    <property type="match status" value="1"/>
</dbReference>
<feature type="binding site" evidence="1">
    <location>
        <position position="90"/>
    </location>
    <ligand>
        <name>Mn(2+)</name>
        <dbReference type="ChEBI" id="CHEBI:29035"/>
        <label>2</label>
    </ligand>
</feature>